<keyword evidence="5" id="KW-1185">Reference proteome</keyword>
<keyword evidence="2" id="KW-1133">Transmembrane helix</keyword>
<name>A0ABY5IJ23_9VIBR</name>
<accession>A0ABY5IJ23</accession>
<dbReference type="InterPro" id="IPR027417">
    <property type="entry name" value="P-loop_NTPase"/>
</dbReference>
<dbReference type="SUPFAM" id="SSF52540">
    <property type="entry name" value="P-loop containing nucleoside triphosphate hydrolases"/>
    <property type="match status" value="1"/>
</dbReference>
<dbReference type="CDD" id="cd18785">
    <property type="entry name" value="SF2_C"/>
    <property type="match status" value="1"/>
</dbReference>
<evidence type="ECO:0000259" key="3">
    <source>
        <dbReference type="PROSITE" id="PS51192"/>
    </source>
</evidence>
<dbReference type="Pfam" id="PF04851">
    <property type="entry name" value="ResIII"/>
    <property type="match status" value="1"/>
</dbReference>
<keyword evidence="4" id="KW-0378">Hydrolase</keyword>
<sequence length="880" mass="100251">MKFRHTWRPYQARVINAVHEHLDDKRLHVVAAPGAGKTTLGLEIFRLLGKPTLVLSPTRVIRDQWIERLRDFTKDEAPIDWVSDSLNSPKVLTSITYQSLHANLRRNEDSPSEGDDEESLPSEEQSLEESEVDCFIQTIKAHNIQVLILDEAHHLRSEWWKALERVCQIFPDLVLVSLTATPPYDSQDKEWQRYEQLCGPIDEEISVPELVKAGTLCPHQDFVWICQLSEREKQRVQEYDERVSALCTTLFDSPQFEDVVLSHPWLSQQRNESEITKDPQAAIALLVFIKAKSLPRNGGLMTQLDMRTEEVPTLGRRWWQVLIENILFSKTTQFTEEQQKFVDELKKQLRASELLRKRELSLERERRIERSLSLSSSKIGACAAIHKIEYKYRKSALRQVVLTDYIRDEQHNSHVDTGEVNLGALPVFEQLVSSSAIPDQVGLLTGRISVIPTQKLSLLLRVIESKNVTTEAFDQKGKYQKVSAPLNALTAAFTALLMQGDIKVLVGTRALLGEGWDAPAINSLILASTVGSFMLTNQMRGRAIRVDPNSKGKISSIWHLAAVSTKLASGISDYYSLLQRFETFVGLSEKELTIESGYERIRLDNSRLLKPHPNNNLKMLRRFRRLSLVAERWYKAVTVDDTARVIPSVQVNKTPRIREYILNNSFSFLITQLVVSFFFTAIGILSRTRPDSVSTFFLLLGIASFFSFLYHLPKTITAVKVVIRYLPPDGALKQIGKAVAEALCKAGFIETANERLKVHVFKLPTGEFYISLSGCTFYESSLFSNCIREVLAPIESPRYVLARSGSSFGLSKEDYHSVPMQFAVKKKLAQVFYESWQKHVCLSELIYTRTGEGRKKLLKAQANAFSSIFENEVKRQDRWQ</sequence>
<organism evidence="4 5">
    <name type="scientific">Vibrio campbellii</name>
    <dbReference type="NCBI Taxonomy" id="680"/>
    <lineage>
        <taxon>Bacteria</taxon>
        <taxon>Pseudomonadati</taxon>
        <taxon>Pseudomonadota</taxon>
        <taxon>Gammaproteobacteria</taxon>
        <taxon>Vibrionales</taxon>
        <taxon>Vibrionaceae</taxon>
        <taxon>Vibrio</taxon>
    </lineage>
</organism>
<dbReference type="InterPro" id="IPR014001">
    <property type="entry name" value="Helicase_ATP-bd"/>
</dbReference>
<dbReference type="InterPro" id="IPR006935">
    <property type="entry name" value="Helicase/UvrB_N"/>
</dbReference>
<keyword evidence="4" id="KW-0547">Nucleotide-binding</keyword>
<keyword evidence="4" id="KW-0067">ATP-binding</keyword>
<dbReference type="PANTHER" id="PTHR47396:SF1">
    <property type="entry name" value="ATP-DEPENDENT HELICASE IRC3-RELATED"/>
    <property type="match status" value="1"/>
</dbReference>
<keyword evidence="2" id="KW-0472">Membrane</keyword>
<keyword evidence="4" id="KW-0347">Helicase</keyword>
<dbReference type="Gene3D" id="3.40.50.300">
    <property type="entry name" value="P-loop containing nucleotide triphosphate hydrolases"/>
    <property type="match status" value="2"/>
</dbReference>
<dbReference type="SMART" id="SM00487">
    <property type="entry name" value="DEXDc"/>
    <property type="match status" value="1"/>
</dbReference>
<dbReference type="InterPro" id="IPR050742">
    <property type="entry name" value="Helicase_Restrict-Modif_Enz"/>
</dbReference>
<dbReference type="EMBL" id="CP050470">
    <property type="protein sequence ID" value="UTZ32834.1"/>
    <property type="molecule type" value="Genomic_DNA"/>
</dbReference>
<keyword evidence="2" id="KW-0812">Transmembrane</keyword>
<dbReference type="Proteomes" id="UP001059912">
    <property type="component" value="Chromosome 1"/>
</dbReference>
<feature type="region of interest" description="Disordered" evidence="1">
    <location>
        <begin position="103"/>
        <end position="124"/>
    </location>
</feature>
<gene>
    <name evidence="4" type="ORF">HB762_07510</name>
</gene>
<protein>
    <submittedName>
        <fullName evidence="4">DEAD/DEAH box helicase family protein</fullName>
    </submittedName>
</protein>
<feature type="domain" description="Helicase ATP-binding" evidence="3">
    <location>
        <begin position="18"/>
        <end position="200"/>
    </location>
</feature>
<proteinExistence type="predicted"/>
<evidence type="ECO:0000256" key="1">
    <source>
        <dbReference type="SAM" id="MobiDB-lite"/>
    </source>
</evidence>
<evidence type="ECO:0000256" key="2">
    <source>
        <dbReference type="SAM" id="Phobius"/>
    </source>
</evidence>
<evidence type="ECO:0000313" key="4">
    <source>
        <dbReference type="EMBL" id="UTZ32834.1"/>
    </source>
</evidence>
<dbReference type="PANTHER" id="PTHR47396">
    <property type="entry name" value="TYPE I RESTRICTION ENZYME ECOKI R PROTEIN"/>
    <property type="match status" value="1"/>
</dbReference>
<feature type="transmembrane region" description="Helical" evidence="2">
    <location>
        <begin position="692"/>
        <end position="710"/>
    </location>
</feature>
<dbReference type="GO" id="GO:0004386">
    <property type="term" value="F:helicase activity"/>
    <property type="evidence" value="ECO:0007669"/>
    <property type="project" value="UniProtKB-KW"/>
</dbReference>
<reference evidence="4" key="1">
    <citation type="submission" date="2020-03" db="EMBL/GenBank/DDBJ databases">
        <title>Five strains of Vibrio campbellii isolated from Mariana Trench.</title>
        <authorList>
            <person name="Liang J."/>
            <person name="Zhang X.-H."/>
        </authorList>
    </citation>
    <scope>NUCLEOTIDE SEQUENCE</scope>
    <source>
        <strain evidence="4">LJC013</strain>
    </source>
</reference>
<feature type="transmembrane region" description="Helical" evidence="2">
    <location>
        <begin position="518"/>
        <end position="535"/>
    </location>
</feature>
<dbReference type="PROSITE" id="PS51192">
    <property type="entry name" value="HELICASE_ATP_BIND_1"/>
    <property type="match status" value="1"/>
</dbReference>
<evidence type="ECO:0000313" key="5">
    <source>
        <dbReference type="Proteomes" id="UP001059912"/>
    </source>
</evidence>
<feature type="transmembrane region" description="Helical" evidence="2">
    <location>
        <begin position="666"/>
        <end position="686"/>
    </location>
</feature>
<feature type="compositionally biased region" description="Acidic residues" evidence="1">
    <location>
        <begin position="110"/>
        <end position="124"/>
    </location>
</feature>